<sequence>MAFSSAHFFQSVWPLNAHSNVARAWLLPPVVSHTLSASRRLSSPFLISAQYNSRRLNGDFVSSSVRSPISTKVTNEGKKTKDHPMDTVDDNKVKLYFSLFHFLDLVFEIYGECLMRASDLGVGAFGNLSLKSVPQARGDFLRPFVEVLWILRMLLE</sequence>
<proteinExistence type="predicted"/>
<reference evidence="1 3" key="1">
    <citation type="journal article" date="2018" name="PLoS Genet.">
        <title>Population sequencing reveals clonal diversity and ancestral inbreeding in the grapevine cultivar Chardonnay.</title>
        <authorList>
            <person name="Roach M.J."/>
            <person name="Johnson D.L."/>
            <person name="Bohlmann J."/>
            <person name="van Vuuren H.J."/>
            <person name="Jones S.J."/>
            <person name="Pretorius I.S."/>
            <person name="Schmidt S.A."/>
            <person name="Borneman A.R."/>
        </authorList>
    </citation>
    <scope>NUCLEOTIDE SEQUENCE [LARGE SCALE GENOMIC DNA]</scope>
    <source>
        <strain evidence="3">cv. Chardonnay</strain>
        <strain evidence="1">I10V1</strain>
        <tissue evidence="1">Leaf</tissue>
    </source>
</reference>
<dbReference type="EMBL" id="QGNW01000036">
    <property type="protein sequence ID" value="RVX09984.1"/>
    <property type="molecule type" value="Genomic_DNA"/>
</dbReference>
<evidence type="ECO:0000313" key="2">
    <source>
        <dbReference type="EMBL" id="RVX09984.1"/>
    </source>
</evidence>
<gene>
    <name evidence="2" type="ORF">CK203_012826</name>
    <name evidence="1" type="ORF">CK203_102569</name>
</gene>
<evidence type="ECO:0000313" key="1">
    <source>
        <dbReference type="EMBL" id="RVW47007.1"/>
    </source>
</evidence>
<accession>A0A438EH12</accession>
<organism evidence="1 3">
    <name type="scientific">Vitis vinifera</name>
    <name type="common">Grape</name>
    <dbReference type="NCBI Taxonomy" id="29760"/>
    <lineage>
        <taxon>Eukaryota</taxon>
        <taxon>Viridiplantae</taxon>
        <taxon>Streptophyta</taxon>
        <taxon>Embryophyta</taxon>
        <taxon>Tracheophyta</taxon>
        <taxon>Spermatophyta</taxon>
        <taxon>Magnoliopsida</taxon>
        <taxon>eudicotyledons</taxon>
        <taxon>Gunneridae</taxon>
        <taxon>Pentapetalae</taxon>
        <taxon>rosids</taxon>
        <taxon>Vitales</taxon>
        <taxon>Vitaceae</taxon>
        <taxon>Viteae</taxon>
        <taxon>Vitis</taxon>
    </lineage>
</organism>
<comment type="caution">
    <text evidence="1">The sequence shown here is derived from an EMBL/GenBank/DDBJ whole genome shotgun (WGS) entry which is preliminary data.</text>
</comment>
<dbReference type="Proteomes" id="UP000288805">
    <property type="component" value="Unassembled WGS sequence"/>
</dbReference>
<protein>
    <submittedName>
        <fullName evidence="1">Uncharacterized protein</fullName>
    </submittedName>
</protein>
<name>A0A438EH12_VITVI</name>
<evidence type="ECO:0000313" key="3">
    <source>
        <dbReference type="Proteomes" id="UP000288805"/>
    </source>
</evidence>
<dbReference type="EMBL" id="QGNW01001294">
    <property type="protein sequence ID" value="RVW47007.1"/>
    <property type="molecule type" value="Genomic_DNA"/>
</dbReference>
<dbReference type="AlphaFoldDB" id="A0A438EH12"/>